<proteinExistence type="predicted"/>
<dbReference type="Proteomes" id="UP000076976">
    <property type="component" value="Unassembled WGS sequence"/>
</dbReference>
<accession>A0A176QCW2</accession>
<dbReference type="InterPro" id="IPR036249">
    <property type="entry name" value="Thioredoxin-like_sf"/>
</dbReference>
<dbReference type="RefSeq" id="WP_068273119.1">
    <property type="nucleotide sequence ID" value="NZ_BAAAKD010000007.1"/>
</dbReference>
<comment type="caution">
    <text evidence="1">The sequence shown here is derived from an EMBL/GenBank/DDBJ whole genome shotgun (WGS) entry which is preliminary data.</text>
</comment>
<reference evidence="1 2" key="1">
    <citation type="submission" date="2016-01" db="EMBL/GenBank/DDBJ databases">
        <title>Janibacter melonis strain CD11_4 genome sequencing and assembly.</title>
        <authorList>
            <person name="Nair G.R."/>
            <person name="Kaur G."/>
            <person name="Chander A.M."/>
            <person name="Mayilraj S."/>
        </authorList>
    </citation>
    <scope>NUCLEOTIDE SEQUENCE [LARGE SCALE GENOMIC DNA]</scope>
    <source>
        <strain evidence="1 2">CD11-4</strain>
    </source>
</reference>
<protein>
    <submittedName>
        <fullName evidence="1">NrdH-redoxin</fullName>
    </submittedName>
</protein>
<dbReference type="Gene3D" id="3.40.30.10">
    <property type="entry name" value="Glutaredoxin"/>
    <property type="match status" value="1"/>
</dbReference>
<evidence type="ECO:0000313" key="2">
    <source>
        <dbReference type="Proteomes" id="UP000076976"/>
    </source>
</evidence>
<evidence type="ECO:0000313" key="1">
    <source>
        <dbReference type="EMBL" id="OAB87609.1"/>
    </source>
</evidence>
<dbReference type="Pfam" id="PF05768">
    <property type="entry name" value="Glrx-like"/>
    <property type="match status" value="1"/>
</dbReference>
<dbReference type="EMBL" id="LQZG01000002">
    <property type="protein sequence ID" value="OAB87609.1"/>
    <property type="molecule type" value="Genomic_DNA"/>
</dbReference>
<dbReference type="AlphaFoldDB" id="A0A176QCW2"/>
<dbReference type="SUPFAM" id="SSF52833">
    <property type="entry name" value="Thioredoxin-like"/>
    <property type="match status" value="1"/>
</dbReference>
<name>A0A176QCW2_9MICO</name>
<dbReference type="InterPro" id="IPR008554">
    <property type="entry name" value="Glutaredoxin-like"/>
</dbReference>
<keyword evidence="2" id="KW-1185">Reference proteome</keyword>
<gene>
    <name evidence="1" type="ORF">AWH69_05990</name>
</gene>
<dbReference type="STRING" id="262209.AWH69_05990"/>
<sequence length="84" mass="9502">MAWAPAGRLAVVTREGCHLCVVALETVRRVAAEHDLDVEVVDVDRDPELLARYSEEVPVTFVDGAQHDYWRVDETRLRAALERS</sequence>
<organism evidence="1 2">
    <name type="scientific">Janibacter melonis</name>
    <dbReference type="NCBI Taxonomy" id="262209"/>
    <lineage>
        <taxon>Bacteria</taxon>
        <taxon>Bacillati</taxon>
        <taxon>Actinomycetota</taxon>
        <taxon>Actinomycetes</taxon>
        <taxon>Micrococcales</taxon>
        <taxon>Intrasporangiaceae</taxon>
        <taxon>Janibacter</taxon>
    </lineage>
</organism>